<reference evidence="1 2" key="1">
    <citation type="submission" date="2019-03" db="EMBL/GenBank/DDBJ databases">
        <title>Genomic Encyclopedia of Type Strains, Phase IV (KMG-IV): sequencing the most valuable type-strain genomes for metagenomic binning, comparative biology and taxonomic classification.</title>
        <authorList>
            <person name="Goeker M."/>
        </authorList>
    </citation>
    <scope>NUCLEOTIDE SEQUENCE [LARGE SCALE GENOMIC DNA]</scope>
    <source>
        <strain evidence="1 2">DSM 100451</strain>
    </source>
</reference>
<dbReference type="SUPFAM" id="SSF142906">
    <property type="entry name" value="YjbR-like"/>
    <property type="match status" value="1"/>
</dbReference>
<dbReference type="Gene3D" id="3.90.1150.30">
    <property type="match status" value="1"/>
</dbReference>
<dbReference type="InterPro" id="IPR058532">
    <property type="entry name" value="YjbR/MT2646/Rv2570-like"/>
</dbReference>
<dbReference type="RefSeq" id="WP_058967210.1">
    <property type="nucleotide sequence ID" value="NZ_CABKVM010000019.1"/>
</dbReference>
<gene>
    <name evidence="1" type="ORF">EDD77_10291</name>
</gene>
<comment type="caution">
    <text evidence="1">The sequence shown here is derived from an EMBL/GenBank/DDBJ whole genome shotgun (WGS) entry which is preliminary data.</text>
</comment>
<dbReference type="GO" id="GO:0003677">
    <property type="term" value="F:DNA binding"/>
    <property type="evidence" value="ECO:0007669"/>
    <property type="project" value="UniProtKB-KW"/>
</dbReference>
<dbReference type="Proteomes" id="UP000295184">
    <property type="component" value="Unassembled WGS sequence"/>
</dbReference>
<dbReference type="PANTHER" id="PTHR35145:SF1">
    <property type="entry name" value="CYTOPLASMIC PROTEIN"/>
    <property type="match status" value="1"/>
</dbReference>
<dbReference type="STRING" id="1650663.GCA_001486665_02926"/>
<sequence>MNRTELKRFIFENYNTESDFPWMKHPNYEVFRHSNNQKWFALIMDIPKGKLGLPGSDLLDVVNLKCDTILIGSLRCEPGFFPAYHMNKDSWITVALDGSVSDDKIKMLLDASYDATAPKARPKKH</sequence>
<dbReference type="AlphaFoldDB" id="A0A4R1R7Q0"/>
<dbReference type="EMBL" id="SLUM01000002">
    <property type="protein sequence ID" value="TCL61352.1"/>
    <property type="molecule type" value="Genomic_DNA"/>
</dbReference>
<name>A0A4R1R7Q0_9FIRM</name>
<dbReference type="Pfam" id="PF04237">
    <property type="entry name" value="YjbR"/>
    <property type="match status" value="1"/>
</dbReference>
<evidence type="ECO:0000313" key="2">
    <source>
        <dbReference type="Proteomes" id="UP000295184"/>
    </source>
</evidence>
<protein>
    <submittedName>
        <fullName evidence="1">Putative DNA-binding protein (MmcQ/YjbR family)</fullName>
    </submittedName>
</protein>
<organism evidence="1 2">
    <name type="scientific">Allofournierella massiliensis</name>
    <dbReference type="NCBI Taxonomy" id="1650663"/>
    <lineage>
        <taxon>Bacteria</taxon>
        <taxon>Bacillati</taxon>
        <taxon>Bacillota</taxon>
        <taxon>Clostridia</taxon>
        <taxon>Eubacteriales</taxon>
        <taxon>Oscillospiraceae</taxon>
        <taxon>Allofournierella</taxon>
    </lineage>
</organism>
<dbReference type="InterPro" id="IPR007351">
    <property type="entry name" value="YjbR"/>
</dbReference>
<dbReference type="PANTHER" id="PTHR35145">
    <property type="entry name" value="CYTOPLASMIC PROTEIN-RELATED"/>
    <property type="match status" value="1"/>
</dbReference>
<dbReference type="OrthoDB" id="9789813at2"/>
<keyword evidence="1" id="KW-0238">DNA-binding</keyword>
<proteinExistence type="predicted"/>
<accession>A0A4R1R7Q0</accession>
<dbReference type="InterPro" id="IPR038056">
    <property type="entry name" value="YjbR-like_sf"/>
</dbReference>
<evidence type="ECO:0000313" key="1">
    <source>
        <dbReference type="EMBL" id="TCL61352.1"/>
    </source>
</evidence>